<sequence>MTDTDTVRLAMIGQVLRGRWRTLVVLAALGALVGAGSSFVLSPGYRTTASVLLQGPREADELLTQAEVATSSVVLDRTAAVLGGGGTGAELRDKVTASAAQGNVITIEATGDTAEQAQGTADQLAQEFVKYSTQIIAGSGDAAVQLAQERRDTLRQQVSQTNQRISELAEKAGAGQTTVESLQLRTELQGLRSSIEQAMSALNAADTASGLGNMVVLGSAELPASAAPPTLAQLVLGGAVLFFLLGVLGHLFTARTDRRLRDEEEIAGALGGPVLATIEVVDEPPATAGERTLRARLLHDDRPWNVPRVDVHPDEIEEEVHFHRLVARLSPRRRLLLTADGDHAGQRAAERIAVLAGPRSTVVTVNPTRPVVRDGDAEEVLVVASVGSRPAWELVGIAEACADAGLALAGAALIRPVQPARTRPELPVEREEELAVTP</sequence>
<evidence type="ECO:0000313" key="4">
    <source>
        <dbReference type="Proteomes" id="UP000741013"/>
    </source>
</evidence>
<name>A0ABS4PZN5_9PSEU</name>
<reference evidence="3 4" key="1">
    <citation type="submission" date="2021-03" db="EMBL/GenBank/DDBJ databases">
        <title>Sequencing the genomes of 1000 actinobacteria strains.</title>
        <authorList>
            <person name="Klenk H.-P."/>
        </authorList>
    </citation>
    <scope>NUCLEOTIDE SEQUENCE [LARGE SCALE GENOMIC DNA]</scope>
    <source>
        <strain evidence="3 4">DSM 45510</strain>
    </source>
</reference>
<feature type="transmembrane region" description="Helical" evidence="2">
    <location>
        <begin position="231"/>
        <end position="252"/>
    </location>
</feature>
<keyword evidence="2" id="KW-0472">Membrane</keyword>
<dbReference type="PANTHER" id="PTHR32309">
    <property type="entry name" value="TYROSINE-PROTEIN KINASE"/>
    <property type="match status" value="1"/>
</dbReference>
<gene>
    <name evidence="3" type="ORF">JOM49_005839</name>
</gene>
<feature type="coiled-coil region" evidence="1">
    <location>
        <begin position="144"/>
        <end position="171"/>
    </location>
</feature>
<dbReference type="Proteomes" id="UP000741013">
    <property type="component" value="Unassembled WGS sequence"/>
</dbReference>
<feature type="transmembrane region" description="Helical" evidence="2">
    <location>
        <begin position="20"/>
        <end position="41"/>
    </location>
</feature>
<dbReference type="EMBL" id="JAGGMS010000001">
    <property type="protein sequence ID" value="MBP2184313.1"/>
    <property type="molecule type" value="Genomic_DNA"/>
</dbReference>
<comment type="caution">
    <text evidence="3">The sequence shown here is derived from an EMBL/GenBank/DDBJ whole genome shotgun (WGS) entry which is preliminary data.</text>
</comment>
<evidence type="ECO:0000256" key="2">
    <source>
        <dbReference type="SAM" id="Phobius"/>
    </source>
</evidence>
<keyword evidence="4" id="KW-1185">Reference proteome</keyword>
<accession>A0ABS4PZN5</accession>
<organism evidence="3 4">
    <name type="scientific">Amycolatopsis magusensis</name>
    <dbReference type="NCBI Taxonomy" id="882444"/>
    <lineage>
        <taxon>Bacteria</taxon>
        <taxon>Bacillati</taxon>
        <taxon>Actinomycetota</taxon>
        <taxon>Actinomycetes</taxon>
        <taxon>Pseudonocardiales</taxon>
        <taxon>Pseudonocardiaceae</taxon>
        <taxon>Amycolatopsis</taxon>
    </lineage>
</organism>
<protein>
    <submittedName>
        <fullName evidence="3">Capsular polysaccharide biosynthesis protein</fullName>
    </submittedName>
</protein>
<evidence type="ECO:0000313" key="3">
    <source>
        <dbReference type="EMBL" id="MBP2184313.1"/>
    </source>
</evidence>
<keyword evidence="2" id="KW-0812">Transmembrane</keyword>
<keyword evidence="2" id="KW-1133">Transmembrane helix</keyword>
<keyword evidence="1" id="KW-0175">Coiled coil</keyword>
<dbReference type="InterPro" id="IPR050445">
    <property type="entry name" value="Bact_polysacc_biosynth/exp"/>
</dbReference>
<evidence type="ECO:0000256" key="1">
    <source>
        <dbReference type="SAM" id="Coils"/>
    </source>
</evidence>
<proteinExistence type="predicted"/>
<dbReference type="PANTHER" id="PTHR32309:SF31">
    <property type="entry name" value="CAPSULAR EXOPOLYSACCHARIDE FAMILY"/>
    <property type="match status" value="1"/>
</dbReference>